<dbReference type="Proteomes" id="UP000005237">
    <property type="component" value="Unassembled WGS sequence"/>
</dbReference>
<organism evidence="1 2">
    <name type="scientific">Caenorhabditis japonica</name>
    <dbReference type="NCBI Taxonomy" id="281687"/>
    <lineage>
        <taxon>Eukaryota</taxon>
        <taxon>Metazoa</taxon>
        <taxon>Ecdysozoa</taxon>
        <taxon>Nematoda</taxon>
        <taxon>Chromadorea</taxon>
        <taxon>Rhabditida</taxon>
        <taxon>Rhabditina</taxon>
        <taxon>Rhabditomorpha</taxon>
        <taxon>Rhabditoidea</taxon>
        <taxon>Rhabditidae</taxon>
        <taxon>Peloderinae</taxon>
        <taxon>Caenorhabditis</taxon>
    </lineage>
</organism>
<keyword evidence="2" id="KW-1185">Reference proteome</keyword>
<dbReference type="EnsemblMetazoa" id="CJA20437.1">
    <property type="protein sequence ID" value="CJA20437.1"/>
    <property type="gene ID" value="WBGene00176009"/>
</dbReference>
<name>A0A8R1IB19_CAEJA</name>
<proteinExistence type="predicted"/>
<sequence length="130" mass="15306">MYWPVFFALPDNHVEEHVAALTKCNSFSGKYASHFLLTASTDEEEGVEKKYDDAYQDSEGIWEEYCQKPGRFSKRKGFQPENTKCTDSFEVQKNRAIDANRNAFEREKKAMDEFGRLKREFEENHNKAQY</sequence>
<evidence type="ECO:0000313" key="1">
    <source>
        <dbReference type="EnsemblMetazoa" id="CJA20437.1"/>
    </source>
</evidence>
<evidence type="ECO:0000313" key="2">
    <source>
        <dbReference type="Proteomes" id="UP000005237"/>
    </source>
</evidence>
<reference evidence="1" key="2">
    <citation type="submission" date="2022-06" db="UniProtKB">
        <authorList>
            <consortium name="EnsemblMetazoa"/>
        </authorList>
    </citation>
    <scope>IDENTIFICATION</scope>
    <source>
        <strain evidence="1">DF5081</strain>
    </source>
</reference>
<accession>A0A8R1IB19</accession>
<protein>
    <submittedName>
        <fullName evidence="1">Uncharacterized protein</fullName>
    </submittedName>
</protein>
<reference evidence="2" key="1">
    <citation type="submission" date="2010-08" db="EMBL/GenBank/DDBJ databases">
        <authorList>
            <consortium name="Caenorhabditis japonica Sequencing Consortium"/>
            <person name="Wilson R.K."/>
        </authorList>
    </citation>
    <scope>NUCLEOTIDE SEQUENCE [LARGE SCALE GENOMIC DNA]</scope>
    <source>
        <strain evidence="2">DF5081</strain>
    </source>
</reference>
<dbReference type="AlphaFoldDB" id="A0A8R1IB19"/>